<protein>
    <recommendedName>
        <fullName evidence="1">Putative amidase domain-containing protein</fullName>
    </recommendedName>
</protein>
<gene>
    <name evidence="2" type="ORF">LUCI_3431</name>
</gene>
<dbReference type="EMBL" id="UPPP01000083">
    <property type="protein sequence ID" value="VBB08166.1"/>
    <property type="molecule type" value="Genomic_DNA"/>
</dbReference>
<name>A0A498R611_9FIRM</name>
<sequence>MSLWDDTKNELKRDEFRERHGYYYSSQTFAFSRKDAVYYAHTYWSHPNVNYPYDPDNDCTNFVSQCWTYAGIPVSVDWFCDHITGEHFVRTNSWVGAEEFANYMMSRGYCQISYTSLDANLGDVVQFYNPEHGWHHSAIITKKEENGNLAYCAHSDSNNDKDLTAYYRKSGEQLRFLCPYNAY</sequence>
<dbReference type="InterPro" id="IPR024301">
    <property type="entry name" value="Amidase_6"/>
</dbReference>
<evidence type="ECO:0000259" key="1">
    <source>
        <dbReference type="Pfam" id="PF12671"/>
    </source>
</evidence>
<dbReference type="PANTHER" id="PTHR40032">
    <property type="entry name" value="EXPORTED PROTEIN-RELATED"/>
    <property type="match status" value="1"/>
</dbReference>
<proteinExistence type="predicted"/>
<dbReference type="AlphaFoldDB" id="A0A498R611"/>
<dbReference type="Pfam" id="PF12671">
    <property type="entry name" value="Amidase_6"/>
    <property type="match status" value="1"/>
</dbReference>
<dbReference type="PANTHER" id="PTHR40032:SF1">
    <property type="entry name" value="EXPORTED PROTEIN"/>
    <property type="match status" value="1"/>
</dbReference>
<feature type="domain" description="Putative amidase" evidence="1">
    <location>
        <begin position="32"/>
        <end position="169"/>
    </location>
</feature>
<accession>A0A498R611</accession>
<evidence type="ECO:0000313" key="3">
    <source>
        <dbReference type="Proteomes" id="UP000277811"/>
    </source>
</evidence>
<organism evidence="2 3">
    <name type="scientific">Lucifera butyrica</name>
    <dbReference type="NCBI Taxonomy" id="1351585"/>
    <lineage>
        <taxon>Bacteria</taxon>
        <taxon>Bacillati</taxon>
        <taxon>Bacillota</taxon>
        <taxon>Negativicutes</taxon>
        <taxon>Veillonellales</taxon>
        <taxon>Veillonellaceae</taxon>
        <taxon>Lucifera</taxon>
    </lineage>
</organism>
<dbReference type="RefSeq" id="WP_165866034.1">
    <property type="nucleotide sequence ID" value="NZ_UPPP01000083.1"/>
</dbReference>
<dbReference type="Proteomes" id="UP000277811">
    <property type="component" value="Unassembled WGS sequence"/>
</dbReference>
<reference evidence="2 3" key="1">
    <citation type="submission" date="2018-06" db="EMBL/GenBank/DDBJ databases">
        <authorList>
            <person name="Strepis N."/>
        </authorList>
    </citation>
    <scope>NUCLEOTIDE SEQUENCE [LARGE SCALE GENOMIC DNA]</scope>
    <source>
        <strain evidence="2">LUCI</strain>
    </source>
</reference>
<evidence type="ECO:0000313" key="2">
    <source>
        <dbReference type="EMBL" id="VBB08166.1"/>
    </source>
</evidence>
<keyword evidence="3" id="KW-1185">Reference proteome</keyword>